<accession>A0A6J7ATX4</accession>
<keyword evidence="2" id="KW-0349">Heme</keyword>
<sequence length="419" mass="46444">MITAPGFWLATTSVCSSRDPGGDQLTNMPQLSSDNDFALDFEGFHDELRRLRETRRVAYVPFHGATAYLLTRYRDVEQAFLDEATLPAAAAYERHSEPVMGRTLQCMTGKEHTRNRALVFPAFRARLMPDYVAPILAPTAHRLIDRFVARGTADLVTEFTKQYPFTVITRLLGIPERNEGDIQRWAIALLNYPWDPEGALAASREFTAYLTPLVARRRDEPGDDLISTLATTDVDGERLTDEEIFSFVRVLFPAGADTTYLGLGSLLYALMTNPEAMARVRDEPASRKLAIEEALRWEPPVALMPRFAPVDTEEFGEPILGGNNILFGVAAANRDPSVFDEPDRFDLDRANKGTLTFGFGMHFCVGAHLARAELATALDAILERLDDLRLAPDAPTRIVGSVLRGPDTLPVTFAPRGAS</sequence>
<keyword evidence="5" id="KW-0408">Iron</keyword>
<evidence type="ECO:0000256" key="5">
    <source>
        <dbReference type="ARBA" id="ARBA00023004"/>
    </source>
</evidence>
<dbReference type="EMBL" id="CAFABA010000180">
    <property type="protein sequence ID" value="CAB4836461.1"/>
    <property type="molecule type" value="Genomic_DNA"/>
</dbReference>
<evidence type="ECO:0000313" key="7">
    <source>
        <dbReference type="EMBL" id="CAB4769688.1"/>
    </source>
</evidence>
<dbReference type="GO" id="GO:0020037">
    <property type="term" value="F:heme binding"/>
    <property type="evidence" value="ECO:0007669"/>
    <property type="project" value="InterPro"/>
</dbReference>
<dbReference type="EMBL" id="CAFBOS010000008">
    <property type="protein sequence ID" value="CAB4979139.1"/>
    <property type="molecule type" value="Genomic_DNA"/>
</dbReference>
<dbReference type="InterPro" id="IPR001128">
    <property type="entry name" value="Cyt_P450"/>
</dbReference>
<evidence type="ECO:0000256" key="1">
    <source>
        <dbReference type="ARBA" id="ARBA00010617"/>
    </source>
</evidence>
<keyword evidence="4" id="KW-0560">Oxidoreductase</keyword>
<evidence type="ECO:0000256" key="2">
    <source>
        <dbReference type="ARBA" id="ARBA00022617"/>
    </source>
</evidence>
<evidence type="ECO:0000313" key="9">
    <source>
        <dbReference type="EMBL" id="CAB4905974.1"/>
    </source>
</evidence>
<dbReference type="AlphaFoldDB" id="A0A6J7ATX4"/>
<dbReference type="EMBL" id="CAFBMH010000033">
    <property type="protein sequence ID" value="CAB4905974.1"/>
    <property type="molecule type" value="Genomic_DNA"/>
</dbReference>
<evidence type="ECO:0000313" key="10">
    <source>
        <dbReference type="EMBL" id="CAB4979139.1"/>
    </source>
</evidence>
<dbReference type="GO" id="GO:0016705">
    <property type="term" value="F:oxidoreductase activity, acting on paired donors, with incorporation or reduction of molecular oxygen"/>
    <property type="evidence" value="ECO:0007669"/>
    <property type="project" value="InterPro"/>
</dbReference>
<name>A0A6J7ATX4_9ZZZZ</name>
<keyword evidence="6" id="KW-0503">Monooxygenase</keyword>
<evidence type="ECO:0000256" key="3">
    <source>
        <dbReference type="ARBA" id="ARBA00022723"/>
    </source>
</evidence>
<proteinExistence type="inferred from homology"/>
<dbReference type="Pfam" id="PF00067">
    <property type="entry name" value="p450"/>
    <property type="match status" value="2"/>
</dbReference>
<evidence type="ECO:0000256" key="4">
    <source>
        <dbReference type="ARBA" id="ARBA00023002"/>
    </source>
</evidence>
<gene>
    <name evidence="7" type="ORF">UFOPK2754_03027</name>
    <name evidence="8" type="ORF">UFOPK3139_02905</name>
    <name evidence="9" type="ORF">UFOPK3543_01140</name>
    <name evidence="10" type="ORF">UFOPK3967_00242</name>
</gene>
<dbReference type="InterPro" id="IPR017972">
    <property type="entry name" value="Cyt_P450_CS"/>
</dbReference>
<dbReference type="PRINTS" id="PR00385">
    <property type="entry name" value="P450"/>
</dbReference>
<dbReference type="SUPFAM" id="SSF48264">
    <property type="entry name" value="Cytochrome P450"/>
    <property type="match status" value="1"/>
</dbReference>
<comment type="similarity">
    <text evidence="1">Belongs to the cytochrome P450 family.</text>
</comment>
<evidence type="ECO:0000256" key="6">
    <source>
        <dbReference type="ARBA" id="ARBA00023033"/>
    </source>
</evidence>
<dbReference type="GO" id="GO:0004497">
    <property type="term" value="F:monooxygenase activity"/>
    <property type="evidence" value="ECO:0007669"/>
    <property type="project" value="UniProtKB-KW"/>
</dbReference>
<organism evidence="8">
    <name type="scientific">freshwater metagenome</name>
    <dbReference type="NCBI Taxonomy" id="449393"/>
    <lineage>
        <taxon>unclassified sequences</taxon>
        <taxon>metagenomes</taxon>
        <taxon>ecological metagenomes</taxon>
    </lineage>
</organism>
<evidence type="ECO:0000313" key="8">
    <source>
        <dbReference type="EMBL" id="CAB4836461.1"/>
    </source>
</evidence>
<protein>
    <submittedName>
        <fullName evidence="8">Unannotated protein</fullName>
    </submittedName>
</protein>
<dbReference type="InterPro" id="IPR002397">
    <property type="entry name" value="Cyt_P450_B"/>
</dbReference>
<dbReference type="PANTHER" id="PTHR46696:SF3">
    <property type="entry name" value="PULCHERRIMINIC ACID SYNTHASE"/>
    <property type="match status" value="1"/>
</dbReference>
<dbReference type="InterPro" id="IPR036396">
    <property type="entry name" value="Cyt_P450_sf"/>
</dbReference>
<dbReference type="Gene3D" id="1.10.630.10">
    <property type="entry name" value="Cytochrome P450"/>
    <property type="match status" value="1"/>
</dbReference>
<keyword evidence="3" id="KW-0479">Metal-binding</keyword>
<dbReference type="GO" id="GO:0005506">
    <property type="term" value="F:iron ion binding"/>
    <property type="evidence" value="ECO:0007669"/>
    <property type="project" value="InterPro"/>
</dbReference>
<reference evidence="8" key="1">
    <citation type="submission" date="2020-05" db="EMBL/GenBank/DDBJ databases">
        <authorList>
            <person name="Chiriac C."/>
            <person name="Salcher M."/>
            <person name="Ghai R."/>
            <person name="Kavagutti S V."/>
        </authorList>
    </citation>
    <scope>NUCLEOTIDE SEQUENCE</scope>
</reference>
<dbReference type="PANTHER" id="PTHR46696">
    <property type="entry name" value="P450, PUTATIVE (EUROFUNG)-RELATED"/>
    <property type="match status" value="1"/>
</dbReference>
<dbReference type="PRINTS" id="PR00359">
    <property type="entry name" value="BP450"/>
</dbReference>
<dbReference type="FunFam" id="1.10.630.10:FF:000018">
    <property type="entry name" value="Cytochrome P450 monooxygenase"/>
    <property type="match status" value="1"/>
</dbReference>
<dbReference type="PROSITE" id="PS00086">
    <property type="entry name" value="CYTOCHROME_P450"/>
    <property type="match status" value="1"/>
</dbReference>
<dbReference type="EMBL" id="CAEZYR010000173">
    <property type="protein sequence ID" value="CAB4769688.1"/>
    <property type="molecule type" value="Genomic_DNA"/>
</dbReference>